<feature type="domain" description="Heterokaryon incompatibility" evidence="1">
    <location>
        <begin position="74"/>
        <end position="221"/>
    </location>
</feature>
<dbReference type="InterPro" id="IPR010730">
    <property type="entry name" value="HET"/>
</dbReference>
<sequence length="347" mass="39843">MVRGSDTFAQVQTWIEDCNSPNHPFCNEIVTVEGTGLGGSESKFVPTRLLRVDSESGPTVRLIETETERFQGHYTTLSHCWGSLHFITLRSHNYKEMLKDIPFADFPISFQQAIKVTLSLGIRHLWIDSLCIIQGDGEDWIREGLRMDEVYQNSYCNIAAVNARDASQGLFRDRKPTRLAPSIVHASWAGNSQRYKVVQDQFWKNELLAEPLYRRAWVFQERMLAPRILHFGGRQVFWQCKSLTACETLPDGLPRVINHVPEEERRWRKLLQTISAGDMKENDKAELRIIWRIAVESYTSCDLTKKTDKLIAIAGIAKQIGRALNEKYIAGLWANDLVTQLGWYVKD</sequence>
<proteinExistence type="predicted"/>
<evidence type="ECO:0000313" key="2">
    <source>
        <dbReference type="EMBL" id="KAF2229951.1"/>
    </source>
</evidence>
<accession>A0A6A6GWI9</accession>
<dbReference type="PANTHER" id="PTHR33112:SF10">
    <property type="entry name" value="TOL"/>
    <property type="match status" value="1"/>
</dbReference>
<organism evidence="2 3">
    <name type="scientific">Viridothelium virens</name>
    <name type="common">Speckled blister lichen</name>
    <name type="synonym">Trypethelium virens</name>
    <dbReference type="NCBI Taxonomy" id="1048519"/>
    <lineage>
        <taxon>Eukaryota</taxon>
        <taxon>Fungi</taxon>
        <taxon>Dikarya</taxon>
        <taxon>Ascomycota</taxon>
        <taxon>Pezizomycotina</taxon>
        <taxon>Dothideomycetes</taxon>
        <taxon>Dothideomycetes incertae sedis</taxon>
        <taxon>Trypetheliales</taxon>
        <taxon>Trypetheliaceae</taxon>
        <taxon>Viridothelium</taxon>
    </lineage>
</organism>
<reference evidence="2" key="1">
    <citation type="journal article" date="2020" name="Stud. Mycol.">
        <title>101 Dothideomycetes genomes: a test case for predicting lifestyles and emergence of pathogens.</title>
        <authorList>
            <person name="Haridas S."/>
            <person name="Albert R."/>
            <person name="Binder M."/>
            <person name="Bloem J."/>
            <person name="Labutti K."/>
            <person name="Salamov A."/>
            <person name="Andreopoulos B."/>
            <person name="Baker S."/>
            <person name="Barry K."/>
            <person name="Bills G."/>
            <person name="Bluhm B."/>
            <person name="Cannon C."/>
            <person name="Castanera R."/>
            <person name="Culley D."/>
            <person name="Daum C."/>
            <person name="Ezra D."/>
            <person name="Gonzalez J."/>
            <person name="Henrissat B."/>
            <person name="Kuo A."/>
            <person name="Liang C."/>
            <person name="Lipzen A."/>
            <person name="Lutzoni F."/>
            <person name="Magnuson J."/>
            <person name="Mondo S."/>
            <person name="Nolan M."/>
            <person name="Ohm R."/>
            <person name="Pangilinan J."/>
            <person name="Park H.-J."/>
            <person name="Ramirez L."/>
            <person name="Alfaro M."/>
            <person name="Sun H."/>
            <person name="Tritt A."/>
            <person name="Yoshinaga Y."/>
            <person name="Zwiers L.-H."/>
            <person name="Turgeon B."/>
            <person name="Goodwin S."/>
            <person name="Spatafora J."/>
            <person name="Crous P."/>
            <person name="Grigoriev I."/>
        </authorList>
    </citation>
    <scope>NUCLEOTIDE SEQUENCE</scope>
    <source>
        <strain evidence="2">Tuck. ex Michener</strain>
    </source>
</reference>
<evidence type="ECO:0000313" key="3">
    <source>
        <dbReference type="Proteomes" id="UP000800092"/>
    </source>
</evidence>
<feature type="non-terminal residue" evidence="2">
    <location>
        <position position="347"/>
    </location>
</feature>
<dbReference type="Proteomes" id="UP000800092">
    <property type="component" value="Unassembled WGS sequence"/>
</dbReference>
<dbReference type="AlphaFoldDB" id="A0A6A6GWI9"/>
<keyword evidence="3" id="KW-1185">Reference proteome</keyword>
<gene>
    <name evidence="2" type="ORF">EV356DRAFT_454850</name>
</gene>
<evidence type="ECO:0000259" key="1">
    <source>
        <dbReference type="Pfam" id="PF06985"/>
    </source>
</evidence>
<dbReference type="PANTHER" id="PTHR33112">
    <property type="entry name" value="DOMAIN PROTEIN, PUTATIVE-RELATED"/>
    <property type="match status" value="1"/>
</dbReference>
<dbReference type="EMBL" id="ML991850">
    <property type="protein sequence ID" value="KAF2229951.1"/>
    <property type="molecule type" value="Genomic_DNA"/>
</dbReference>
<dbReference type="OrthoDB" id="3486565at2759"/>
<name>A0A6A6GWI9_VIRVR</name>
<protein>
    <submittedName>
        <fullName evidence="2">HET-domain-containing protein</fullName>
    </submittedName>
</protein>
<dbReference type="Pfam" id="PF06985">
    <property type="entry name" value="HET"/>
    <property type="match status" value="1"/>
</dbReference>